<dbReference type="InterPro" id="IPR011067">
    <property type="entry name" value="Plasmid_toxin/cell-grow_inhib"/>
</dbReference>
<dbReference type="EMBL" id="LN852901">
    <property type="protein sequence ID" value="CRY94297.1"/>
    <property type="molecule type" value="Genomic_DNA"/>
</dbReference>
<evidence type="ECO:0000313" key="1">
    <source>
        <dbReference type="EMBL" id="CRY94297.1"/>
    </source>
</evidence>
<organism evidence="1">
    <name type="scientific">uncultured prokaryote</name>
    <dbReference type="NCBI Taxonomy" id="198431"/>
    <lineage>
        <taxon>unclassified sequences</taxon>
        <taxon>environmental samples</taxon>
    </lineage>
</organism>
<evidence type="ECO:0008006" key="2">
    <source>
        <dbReference type="Google" id="ProtNLM"/>
    </source>
</evidence>
<protein>
    <recommendedName>
        <fullName evidence="2">Growth inhibitor PemK</fullName>
    </recommendedName>
</protein>
<geneLocation type="plasmid" evidence="1">
    <name>pRGRH0228</name>
</geneLocation>
<dbReference type="GO" id="GO:0004521">
    <property type="term" value="F:RNA endonuclease activity"/>
    <property type="evidence" value="ECO:0007669"/>
    <property type="project" value="TreeGrafter"/>
</dbReference>
<dbReference type="GO" id="GO:0016075">
    <property type="term" value="P:rRNA catabolic process"/>
    <property type="evidence" value="ECO:0007669"/>
    <property type="project" value="TreeGrafter"/>
</dbReference>
<dbReference type="PANTHER" id="PTHR33988">
    <property type="entry name" value="ENDORIBONUCLEASE MAZF-RELATED"/>
    <property type="match status" value="1"/>
</dbReference>
<accession>A0A0H5QDX2</accession>
<dbReference type="SUPFAM" id="SSF50118">
    <property type="entry name" value="Cell growth inhibitor/plasmid maintenance toxic component"/>
    <property type="match status" value="1"/>
</dbReference>
<proteinExistence type="predicted"/>
<reference evidence="1" key="2">
    <citation type="submission" date="2015-07" db="EMBL/GenBank/DDBJ databases">
        <title>Plasmids, circular viruses and viroids from rat gut.</title>
        <authorList>
            <person name="Jorgensen T.J."/>
            <person name="Hansen M.A."/>
            <person name="Xu Z."/>
            <person name="Tabak M.A."/>
            <person name="Sorensen S.J."/>
            <person name="Hansen L.H."/>
        </authorList>
    </citation>
    <scope>NUCLEOTIDE SEQUENCE</scope>
    <source>
        <plasmid evidence="1">pRGRH0228</plasmid>
    </source>
</reference>
<dbReference type="GO" id="GO:0003677">
    <property type="term" value="F:DNA binding"/>
    <property type="evidence" value="ECO:0007669"/>
    <property type="project" value="InterPro"/>
</dbReference>
<dbReference type="InterPro" id="IPR003477">
    <property type="entry name" value="PemK-like"/>
</dbReference>
<dbReference type="Pfam" id="PF02452">
    <property type="entry name" value="PemK_toxin"/>
    <property type="match status" value="1"/>
</dbReference>
<keyword evidence="1" id="KW-0614">Plasmid</keyword>
<sequence>MKRGDLVTVALQGDYGKPRPALVIQSDQFPGTASVVVLPVTSTLMDAPLLRLTVEPDAGNRLRATSQIMLDKPMTVKADKIGPAFGSLDDVAMVSVSRSLALFLGLAG</sequence>
<dbReference type="AlphaFoldDB" id="A0A0H5QDX2"/>
<name>A0A0H5QDX2_9ZZZZ</name>
<dbReference type="Gene3D" id="2.30.30.110">
    <property type="match status" value="1"/>
</dbReference>
<dbReference type="GO" id="GO:0006402">
    <property type="term" value="P:mRNA catabolic process"/>
    <property type="evidence" value="ECO:0007669"/>
    <property type="project" value="TreeGrafter"/>
</dbReference>
<dbReference type="PANTHER" id="PTHR33988:SF2">
    <property type="entry name" value="ENDORIBONUCLEASE MAZF"/>
    <property type="match status" value="1"/>
</dbReference>
<reference evidence="1" key="1">
    <citation type="submission" date="2015-06" db="EMBL/GenBank/DDBJ databases">
        <authorList>
            <person name="Joergensen T."/>
        </authorList>
    </citation>
    <scope>NUCLEOTIDE SEQUENCE</scope>
    <source>
        <plasmid evidence="1">pRGRH0228</plasmid>
    </source>
</reference>